<dbReference type="AlphaFoldDB" id="A0A518V9I5"/>
<dbReference type="Proteomes" id="UP000319432">
    <property type="component" value="Chromosome"/>
</dbReference>
<gene>
    <name evidence="1" type="ORF">EEL30_15755</name>
</gene>
<dbReference type="EMBL" id="CP033464">
    <property type="protein sequence ID" value="QDX93623.1"/>
    <property type="molecule type" value="Genomic_DNA"/>
</dbReference>
<accession>A0A518V9I5</accession>
<name>A0A518V9I5_BRELA</name>
<reference evidence="1 2" key="1">
    <citation type="submission" date="2018-11" db="EMBL/GenBank/DDBJ databases">
        <title>Phylogenetic determinants of toxin gene distribution in genomes of Brevibacillus laterosporus.</title>
        <authorList>
            <person name="Glare T.R."/>
            <person name="Durrant A."/>
            <person name="Berry C."/>
            <person name="Palma L."/>
            <person name="Ormskirk M."/>
            <person name="Cox M.O."/>
        </authorList>
    </citation>
    <scope>NUCLEOTIDE SEQUENCE [LARGE SCALE GENOMIC DNA]</scope>
    <source>
        <strain evidence="1 2">1821L</strain>
    </source>
</reference>
<keyword evidence="2" id="KW-1185">Reference proteome</keyword>
<evidence type="ECO:0000313" key="2">
    <source>
        <dbReference type="Proteomes" id="UP000319432"/>
    </source>
</evidence>
<protein>
    <submittedName>
        <fullName evidence="1">Uncharacterized protein</fullName>
    </submittedName>
</protein>
<proteinExistence type="predicted"/>
<sequence>MAEVSIKINVDTSEAISNIHALRSEAERALAAVEQLGGYVPTDGYLAVLHHGEVRLPARGYANHVREVRESQWRELDGKDLRIKVSETDDEVRVFAIEERKVHVVFESDDFKRKLNESF</sequence>
<organism evidence="1 2">
    <name type="scientific">Brevibacillus laterosporus</name>
    <name type="common">Bacillus laterosporus</name>
    <dbReference type="NCBI Taxonomy" id="1465"/>
    <lineage>
        <taxon>Bacteria</taxon>
        <taxon>Bacillati</taxon>
        <taxon>Bacillota</taxon>
        <taxon>Bacilli</taxon>
        <taxon>Bacillales</taxon>
        <taxon>Paenibacillaceae</taxon>
        <taxon>Brevibacillus</taxon>
    </lineage>
</organism>
<evidence type="ECO:0000313" key="1">
    <source>
        <dbReference type="EMBL" id="QDX93623.1"/>
    </source>
</evidence>